<name>A0A2R4SZQ5_9ACTN</name>
<protein>
    <submittedName>
        <fullName evidence="2">Uncharacterized protein</fullName>
    </submittedName>
</protein>
<dbReference type="EMBL" id="CP026304">
    <property type="protein sequence ID" value="AVZ72317.1"/>
    <property type="molecule type" value="Genomic_DNA"/>
</dbReference>
<evidence type="ECO:0000256" key="1">
    <source>
        <dbReference type="SAM" id="Phobius"/>
    </source>
</evidence>
<dbReference type="Proteomes" id="UP000244201">
    <property type="component" value="Chromosome"/>
</dbReference>
<proteinExistence type="predicted"/>
<accession>A0A2R4SZQ5</accession>
<dbReference type="KEGG" id="slk:SLUN_09040"/>
<organism evidence="2 3">
    <name type="scientific">Streptomyces lunaelactis</name>
    <dbReference type="NCBI Taxonomy" id="1535768"/>
    <lineage>
        <taxon>Bacteria</taxon>
        <taxon>Bacillati</taxon>
        <taxon>Actinomycetota</taxon>
        <taxon>Actinomycetes</taxon>
        <taxon>Kitasatosporales</taxon>
        <taxon>Streptomycetaceae</taxon>
        <taxon>Streptomyces</taxon>
    </lineage>
</organism>
<evidence type="ECO:0000313" key="3">
    <source>
        <dbReference type="Proteomes" id="UP000244201"/>
    </source>
</evidence>
<sequence>MTERAVEEAQAVGEVERAPKETVVADSLPALVLLVPAMMLLRYLGEHGWAYWTAAVLGGLGMLAAVFAIVASVRNLIRGRRRLVSGYISALLLGACFVLVARLVEN</sequence>
<keyword evidence="3" id="KW-1185">Reference proteome</keyword>
<gene>
    <name evidence="2" type="ORF">SLUN_09040</name>
</gene>
<reference evidence="2 3" key="1">
    <citation type="submission" date="2018-01" db="EMBL/GenBank/DDBJ databases">
        <title>Complete genome sequence of Streptomyces lunaelactis MM109T, a Ferroverdin A producer isolated from cave moonmilk deposits.</title>
        <authorList>
            <person name="Naome A."/>
            <person name="Martinet L."/>
            <person name="Maciejewska M."/>
            <person name="Anderssen S."/>
            <person name="Adam D."/>
            <person name="Tenconi E."/>
            <person name="Deflandre B."/>
            <person name="Arguelles-Arias A."/>
            <person name="Calusinska M."/>
            <person name="Copieters W."/>
            <person name="Karim L."/>
            <person name="Hanikenne M."/>
            <person name="Baurain D."/>
            <person name="van Wezel G."/>
            <person name="Smargiasso N."/>
            <person name="de Pauw E."/>
            <person name="Delfosse P."/>
            <person name="Rigali S."/>
        </authorList>
    </citation>
    <scope>NUCLEOTIDE SEQUENCE [LARGE SCALE GENOMIC DNA]</scope>
    <source>
        <strain evidence="2 3">MM109</strain>
    </source>
</reference>
<keyword evidence="1" id="KW-1133">Transmembrane helix</keyword>
<feature type="transmembrane region" description="Helical" evidence="1">
    <location>
        <begin position="83"/>
        <end position="104"/>
    </location>
</feature>
<dbReference type="GeneID" id="55655405"/>
<dbReference type="OrthoDB" id="4344423at2"/>
<keyword evidence="1" id="KW-0812">Transmembrane</keyword>
<dbReference type="RefSeq" id="WP_108147999.1">
    <property type="nucleotide sequence ID" value="NZ_CP026304.1"/>
</dbReference>
<evidence type="ECO:0000313" key="2">
    <source>
        <dbReference type="EMBL" id="AVZ72317.1"/>
    </source>
</evidence>
<dbReference type="AlphaFoldDB" id="A0A2R4SZQ5"/>
<keyword evidence="1" id="KW-0472">Membrane</keyword>
<feature type="transmembrane region" description="Helical" evidence="1">
    <location>
        <begin position="49"/>
        <end position="71"/>
    </location>
</feature>